<evidence type="ECO:0000313" key="2">
    <source>
        <dbReference type="EMBL" id="KCW79036.1"/>
    </source>
</evidence>
<dbReference type="GO" id="GO:0007076">
    <property type="term" value="P:mitotic chromosome condensation"/>
    <property type="evidence" value="ECO:0007669"/>
    <property type="project" value="InterPro"/>
</dbReference>
<dbReference type="PANTHER" id="PTHR14222:SF1">
    <property type="entry name" value="CONDENSIN-2 COMPLEX SUBUNIT D3"/>
    <property type="match status" value="1"/>
</dbReference>
<proteinExistence type="predicted"/>
<gene>
    <name evidence="2" type="ORF">EUGRSUZ_C00458</name>
</gene>
<accession>A0A059CLK1</accession>
<dbReference type="EMBL" id="KK198755">
    <property type="protein sequence ID" value="KCW79036.1"/>
    <property type="molecule type" value="Genomic_DNA"/>
</dbReference>
<evidence type="ECO:0008006" key="3">
    <source>
        <dbReference type="Google" id="ProtNLM"/>
    </source>
</evidence>
<dbReference type="InterPro" id="IPR026971">
    <property type="entry name" value="CND1/NCAPD3"/>
</dbReference>
<feature type="compositionally biased region" description="Polar residues" evidence="1">
    <location>
        <begin position="271"/>
        <end position="288"/>
    </location>
</feature>
<evidence type="ECO:0000256" key="1">
    <source>
        <dbReference type="SAM" id="MobiDB-lite"/>
    </source>
</evidence>
<dbReference type="Gramene" id="KCW79036">
    <property type="protein sequence ID" value="KCW79036"/>
    <property type="gene ID" value="EUGRSUZ_C00458"/>
</dbReference>
<dbReference type="PANTHER" id="PTHR14222">
    <property type="entry name" value="CONDENSIN"/>
    <property type="match status" value="1"/>
</dbReference>
<dbReference type="OMA" id="ACISITC"/>
<dbReference type="InParanoid" id="A0A059CLK1"/>
<reference evidence="2" key="1">
    <citation type="submission" date="2013-07" db="EMBL/GenBank/DDBJ databases">
        <title>The genome of Eucalyptus grandis.</title>
        <authorList>
            <person name="Schmutz J."/>
            <person name="Hayes R."/>
            <person name="Myburg A."/>
            <person name="Tuskan G."/>
            <person name="Grattapaglia D."/>
            <person name="Rokhsar D.S."/>
        </authorList>
    </citation>
    <scope>NUCLEOTIDE SEQUENCE</scope>
    <source>
        <tissue evidence="2">Leaf extractions</tissue>
    </source>
</reference>
<sequence>MGKICLVDGKTAKRYIPLFVEELEKSDSAAIRNNLVVMMVDFCVRYTALIDCFVEAIIVLHDCRAHGGHCSSQSSHSESRLFSIRGTDEISGSKRMRIYTCLLKQMAPEHLLATFAKICAEILAAASDGMLNIEDATGQSVLQILACKEICLPTSRNSTLESPEMDDESNGSGGTSPVAAKGRVISQAARKSLIQNTIPIFIELKRLLESPLTGSLMDCLRLLLKDYKNEIDEILVADKQLQRELLYDMQKHESAKARSEAAETVAVMGKSGNNHTPQSSNALSGASR</sequence>
<feature type="region of interest" description="Disordered" evidence="1">
    <location>
        <begin position="257"/>
        <end position="288"/>
    </location>
</feature>
<dbReference type="AlphaFoldDB" id="A0A059CLK1"/>
<name>A0A059CLK1_EUCGR</name>
<dbReference type="STRING" id="71139.A0A059CLK1"/>
<feature type="region of interest" description="Disordered" evidence="1">
    <location>
        <begin position="158"/>
        <end position="178"/>
    </location>
</feature>
<protein>
    <recommendedName>
        <fullName evidence="3">Condensin complex subunit 1 C-terminal domain-containing protein</fullName>
    </recommendedName>
</protein>
<organism evidence="2">
    <name type="scientific">Eucalyptus grandis</name>
    <name type="common">Flooded gum</name>
    <dbReference type="NCBI Taxonomy" id="71139"/>
    <lineage>
        <taxon>Eukaryota</taxon>
        <taxon>Viridiplantae</taxon>
        <taxon>Streptophyta</taxon>
        <taxon>Embryophyta</taxon>
        <taxon>Tracheophyta</taxon>
        <taxon>Spermatophyta</taxon>
        <taxon>Magnoliopsida</taxon>
        <taxon>eudicotyledons</taxon>
        <taxon>Gunneridae</taxon>
        <taxon>Pentapetalae</taxon>
        <taxon>rosids</taxon>
        <taxon>malvids</taxon>
        <taxon>Myrtales</taxon>
        <taxon>Myrtaceae</taxon>
        <taxon>Myrtoideae</taxon>
        <taxon>Eucalypteae</taxon>
        <taxon>Eucalyptus</taxon>
    </lineage>
</organism>